<sequence length="63" mass="7232">GVQWHNLGSLQPWPPGFKQFFCLSLLSSWDYRCMPPCPANFCIFSRDGVSPCWPGWSQTPELK</sequence>
<dbReference type="EMBL" id="CM001288">
    <property type="protein sequence ID" value="EHH55411.1"/>
    <property type="molecule type" value="Genomic_DNA"/>
</dbReference>
<dbReference type="PANTHER" id="PTHR46254">
    <property type="entry name" value="PROTEIN GVQW1-RELATED"/>
    <property type="match status" value="1"/>
</dbReference>
<protein>
    <submittedName>
        <fullName evidence="1">Uncharacterized protein</fullName>
    </submittedName>
</protein>
<gene>
    <name evidence="1" type="ORF">EGM_04619</name>
</gene>
<feature type="non-terminal residue" evidence="1">
    <location>
        <position position="1"/>
    </location>
</feature>
<evidence type="ECO:0000313" key="1">
    <source>
        <dbReference type="EMBL" id="EHH55411.1"/>
    </source>
</evidence>
<name>G7PLR6_MACFA</name>
<reference evidence="1" key="1">
    <citation type="journal article" date="2011" name="Nat. Biotechnol.">
        <title>Genome sequencing and comparison of two nonhuman primate animal models, the cynomolgus and Chinese rhesus macaques.</title>
        <authorList>
            <person name="Yan G."/>
            <person name="Zhang G."/>
            <person name="Fang X."/>
            <person name="Zhang Y."/>
            <person name="Li C."/>
            <person name="Ling F."/>
            <person name="Cooper D.N."/>
            <person name="Li Q."/>
            <person name="Li Y."/>
            <person name="van Gool A.J."/>
            <person name="Du H."/>
            <person name="Chen J."/>
            <person name="Chen R."/>
            <person name="Zhang P."/>
            <person name="Huang Z."/>
            <person name="Thompson J.R."/>
            <person name="Meng Y."/>
            <person name="Bai Y."/>
            <person name="Wang J."/>
            <person name="Zhuo M."/>
            <person name="Wang T."/>
            <person name="Huang Y."/>
            <person name="Wei L."/>
            <person name="Li J."/>
            <person name="Wang Z."/>
            <person name="Hu H."/>
            <person name="Yang P."/>
            <person name="Le L."/>
            <person name="Stenson P.D."/>
            <person name="Li B."/>
            <person name="Liu X."/>
            <person name="Ball E.V."/>
            <person name="An N."/>
            <person name="Huang Q."/>
            <person name="Zhang Y."/>
            <person name="Fan W."/>
            <person name="Zhang X."/>
            <person name="Li Y."/>
            <person name="Wang W."/>
            <person name="Katze M.G."/>
            <person name="Su B."/>
            <person name="Nielsen R."/>
            <person name="Yang H."/>
            <person name="Wang J."/>
            <person name="Wang X."/>
            <person name="Wang J."/>
        </authorList>
    </citation>
    <scope>NUCLEOTIDE SEQUENCE [LARGE SCALE GENOMIC DNA]</scope>
    <source>
        <strain evidence="1">CE-4</strain>
    </source>
</reference>
<proteinExistence type="predicted"/>
<dbReference type="AlphaFoldDB" id="G7PLR6"/>
<organism>
    <name type="scientific">Macaca fascicularis</name>
    <name type="common">Crab-eating macaque</name>
    <name type="synonym">Cynomolgus monkey</name>
    <dbReference type="NCBI Taxonomy" id="9541"/>
    <lineage>
        <taxon>Eukaryota</taxon>
        <taxon>Metazoa</taxon>
        <taxon>Chordata</taxon>
        <taxon>Craniata</taxon>
        <taxon>Vertebrata</taxon>
        <taxon>Euteleostomi</taxon>
        <taxon>Mammalia</taxon>
        <taxon>Eutheria</taxon>
        <taxon>Euarchontoglires</taxon>
        <taxon>Primates</taxon>
        <taxon>Haplorrhini</taxon>
        <taxon>Catarrhini</taxon>
        <taxon>Cercopithecidae</taxon>
        <taxon>Cercopithecinae</taxon>
        <taxon>Macaca</taxon>
    </lineage>
</organism>
<dbReference type="Proteomes" id="UP000009130">
    <property type="component" value="Chromosome 13"/>
</dbReference>
<accession>G7PLR6</accession>
<feature type="non-terminal residue" evidence="1">
    <location>
        <position position="63"/>
    </location>
</feature>